<feature type="domain" description="NADH:quinone oxidoreductase/Mrp antiporter transmembrane" evidence="10">
    <location>
        <begin position="126"/>
        <end position="411"/>
    </location>
</feature>
<evidence type="ECO:0000256" key="4">
    <source>
        <dbReference type="ARBA" id="ARBA00022692"/>
    </source>
</evidence>
<feature type="transmembrane region" description="Helical" evidence="9">
    <location>
        <begin position="31"/>
        <end position="49"/>
    </location>
</feature>
<feature type="transmembrane region" description="Helical" evidence="9">
    <location>
        <begin position="106"/>
        <end position="124"/>
    </location>
</feature>
<evidence type="ECO:0000256" key="8">
    <source>
        <dbReference type="SAM" id="MobiDB-lite"/>
    </source>
</evidence>
<dbReference type="InterPro" id="IPR003918">
    <property type="entry name" value="NADH_UbQ_OxRdtase"/>
</dbReference>
<dbReference type="PANTHER" id="PTHR42703:SF1">
    <property type="entry name" value="NA(+)_H(+) ANTIPORTER SUBUNIT D1"/>
    <property type="match status" value="1"/>
</dbReference>
<comment type="similarity">
    <text evidence="2">Belongs to the CPA3 antiporters (TC 2.A.63) subunit D family.</text>
</comment>
<feature type="transmembrane region" description="Helical" evidence="9">
    <location>
        <begin position="291"/>
        <end position="311"/>
    </location>
</feature>
<feature type="region of interest" description="Disordered" evidence="8">
    <location>
        <begin position="430"/>
        <end position="459"/>
    </location>
</feature>
<feature type="transmembrane region" description="Helical" evidence="9">
    <location>
        <begin position="396"/>
        <end position="416"/>
    </location>
</feature>
<reference evidence="12" key="1">
    <citation type="journal article" date="2020" name="Syst. Appl. Microbiol.">
        <title>Streptomyces alkaliterrae sp. nov., isolated from an alkaline soil, and emended descriptions of Streptomyces alkaliphilus, Streptomyces calidiresistens and Streptomyces durbertensis.</title>
        <authorList>
            <person name="Swiecimska M."/>
            <person name="Golinska P."/>
            <person name="Nouioui I."/>
            <person name="Wypij M."/>
            <person name="Rai M."/>
            <person name="Sangal V."/>
            <person name="Goodfellow M."/>
        </authorList>
    </citation>
    <scope>NUCLEOTIDE SEQUENCE [LARGE SCALE GENOMIC DNA]</scope>
    <source>
        <strain evidence="12">DSM 104538</strain>
    </source>
</reference>
<comment type="caution">
    <text evidence="11">The sequence shown here is derived from an EMBL/GenBank/DDBJ whole genome shotgun (WGS) entry which is preliminary data.</text>
</comment>
<dbReference type="InterPro" id="IPR001750">
    <property type="entry name" value="ND/Mrp_TM"/>
</dbReference>
<sequence length="511" mass="52034">MSTALTLPVAVPLLAAGLLVLLPDSTGLRRGTAGAVSLGVLALGIVLLVETADGSVVRQTVGGWPAGISIVLAADMLSALMLCVGAVLVLASLAFAAGARDDREPLFLPLVLMLSAGVNGAFLTADLFNLFVFVEVMLVPSYALLTVVGGPDRWAAGRVYVTFSLLASTVLLGGVGLLYGVTGTVNLGELAGVATRDTAAALAAGVVLLALAAKAAVVPLHGWLPRCYPATRPSVTLLFSGLLTKVGVYAIIRIYSVVFEGTGLGPVIMTAALVTMVVGVLGAVGQPDMRGILCFHMVSQIGYLLLALALFTERGLAAGVFFLVQYVLVKAALLACAGVVEHTHGTDRLQHLGGLARGAPVLAVSFLVAAFSLAGMPPLSGFTAKFALLLAAAEEAAYLAVAVAALVSLLTLTSMVKIWTAAFWGAPPTEAPRENVGGSPTSSPHLGDAPPDAPRRTTARTRARPVLLAATVALAVPSVVLGLFAEPLLAAANTAANGLLDPSTYVEAVTR</sequence>
<keyword evidence="6 9" id="KW-0472">Membrane</keyword>
<dbReference type="NCBIfam" id="NF006238">
    <property type="entry name" value="PRK08375.1-4"/>
    <property type="match status" value="1"/>
</dbReference>
<gene>
    <name evidence="11" type="ORF">GL263_11350</name>
</gene>
<feature type="transmembrane region" description="Helical" evidence="9">
    <location>
        <begin position="236"/>
        <end position="258"/>
    </location>
</feature>
<evidence type="ECO:0000256" key="6">
    <source>
        <dbReference type="ARBA" id="ARBA00023136"/>
    </source>
</evidence>
<comment type="subcellular location">
    <subcellularLocation>
        <location evidence="1">Cell membrane</location>
        <topology evidence="1">Multi-pass membrane protein</topology>
    </subcellularLocation>
    <subcellularLocation>
        <location evidence="7">Membrane</location>
        <topology evidence="7">Multi-pass membrane protein</topology>
    </subcellularLocation>
</comment>
<evidence type="ECO:0000256" key="3">
    <source>
        <dbReference type="ARBA" id="ARBA00022475"/>
    </source>
</evidence>
<evidence type="ECO:0000256" key="9">
    <source>
        <dbReference type="SAM" id="Phobius"/>
    </source>
</evidence>
<evidence type="ECO:0000256" key="7">
    <source>
        <dbReference type="RuleBase" id="RU000320"/>
    </source>
</evidence>
<keyword evidence="3" id="KW-1003">Cell membrane</keyword>
<evidence type="ECO:0000256" key="1">
    <source>
        <dbReference type="ARBA" id="ARBA00004651"/>
    </source>
</evidence>
<feature type="transmembrane region" description="Helical" evidence="9">
    <location>
        <begin position="264"/>
        <end position="284"/>
    </location>
</feature>
<feature type="transmembrane region" description="Helical" evidence="9">
    <location>
        <begin position="317"/>
        <end position="340"/>
    </location>
</feature>
<dbReference type="EMBL" id="WMLF01000129">
    <property type="protein sequence ID" value="MBB1244149.1"/>
    <property type="molecule type" value="Genomic_DNA"/>
</dbReference>
<feature type="transmembrane region" description="Helical" evidence="9">
    <location>
        <begin position="160"/>
        <end position="179"/>
    </location>
</feature>
<evidence type="ECO:0000256" key="2">
    <source>
        <dbReference type="ARBA" id="ARBA00005346"/>
    </source>
</evidence>
<dbReference type="PRINTS" id="PR01437">
    <property type="entry name" value="NUOXDRDTASE4"/>
</dbReference>
<dbReference type="PANTHER" id="PTHR42703">
    <property type="entry name" value="NADH DEHYDROGENASE"/>
    <property type="match status" value="1"/>
</dbReference>
<dbReference type="Proteomes" id="UP000766698">
    <property type="component" value="Unassembled WGS sequence"/>
</dbReference>
<organism evidence="11 12">
    <name type="scientific">Streptomyces durbertensis</name>
    <dbReference type="NCBI Taxonomy" id="2448886"/>
    <lineage>
        <taxon>Bacteria</taxon>
        <taxon>Bacillati</taxon>
        <taxon>Actinomycetota</taxon>
        <taxon>Actinomycetes</taxon>
        <taxon>Kitasatosporales</taxon>
        <taxon>Streptomycetaceae</taxon>
        <taxon>Streptomyces</taxon>
    </lineage>
</organism>
<proteinExistence type="inferred from homology"/>
<feature type="transmembrane region" description="Helical" evidence="9">
    <location>
        <begin position="465"/>
        <end position="485"/>
    </location>
</feature>
<name>A0ABR6EFN2_9ACTN</name>
<dbReference type="Pfam" id="PF00361">
    <property type="entry name" value="Proton_antipo_M"/>
    <property type="match status" value="1"/>
</dbReference>
<protein>
    <submittedName>
        <fullName evidence="11">Monovalent cation/H+ antiporter subunit D family protein</fullName>
    </submittedName>
</protein>
<dbReference type="InterPro" id="IPR050586">
    <property type="entry name" value="CPA3_Na-H_Antiporter_D"/>
</dbReference>
<keyword evidence="5 9" id="KW-1133">Transmembrane helix</keyword>
<evidence type="ECO:0000256" key="5">
    <source>
        <dbReference type="ARBA" id="ARBA00022989"/>
    </source>
</evidence>
<keyword evidence="12" id="KW-1185">Reference proteome</keyword>
<evidence type="ECO:0000313" key="11">
    <source>
        <dbReference type="EMBL" id="MBB1244149.1"/>
    </source>
</evidence>
<feature type="transmembrane region" description="Helical" evidence="9">
    <location>
        <begin position="79"/>
        <end position="99"/>
    </location>
</feature>
<keyword evidence="4 7" id="KW-0812">Transmembrane</keyword>
<feature type="transmembrane region" description="Helical" evidence="9">
    <location>
        <begin position="352"/>
        <end position="376"/>
    </location>
</feature>
<evidence type="ECO:0000259" key="10">
    <source>
        <dbReference type="Pfam" id="PF00361"/>
    </source>
</evidence>
<feature type="transmembrane region" description="Helical" evidence="9">
    <location>
        <begin position="199"/>
        <end position="224"/>
    </location>
</feature>
<evidence type="ECO:0000313" key="12">
    <source>
        <dbReference type="Proteomes" id="UP000766698"/>
    </source>
</evidence>
<feature type="transmembrane region" description="Helical" evidence="9">
    <location>
        <begin position="130"/>
        <end position="148"/>
    </location>
</feature>
<accession>A0ABR6EFN2</accession>